<accession>A0A7W1XQ81</accession>
<name>A0A7W1XQ81_9BACL</name>
<dbReference type="Proteomes" id="UP000538292">
    <property type="component" value="Unassembled WGS sequence"/>
</dbReference>
<keyword evidence="2" id="KW-1185">Reference proteome</keyword>
<organism evidence="1 2">
    <name type="scientific">Thermoactinomyces mirandus</name>
    <dbReference type="NCBI Taxonomy" id="2756294"/>
    <lineage>
        <taxon>Bacteria</taxon>
        <taxon>Bacillati</taxon>
        <taxon>Bacillota</taxon>
        <taxon>Bacilli</taxon>
        <taxon>Bacillales</taxon>
        <taxon>Thermoactinomycetaceae</taxon>
        <taxon>Thermoactinomyces</taxon>
    </lineage>
</organism>
<proteinExistence type="predicted"/>
<protein>
    <submittedName>
        <fullName evidence="1">Uncharacterized protein</fullName>
    </submittedName>
</protein>
<gene>
    <name evidence="1" type="ORF">H2C83_02880</name>
</gene>
<reference evidence="1 2" key="1">
    <citation type="submission" date="2020-07" db="EMBL/GenBank/DDBJ databases">
        <title>Thermoactinomyces phylogeny.</title>
        <authorList>
            <person name="Dunlap C."/>
        </authorList>
    </citation>
    <scope>NUCLEOTIDE SEQUENCE [LARGE SCALE GENOMIC DNA]</scope>
    <source>
        <strain evidence="1 2">AMNI-1</strain>
    </source>
</reference>
<comment type="caution">
    <text evidence="1">The sequence shown here is derived from an EMBL/GenBank/DDBJ whole genome shotgun (WGS) entry which is preliminary data.</text>
</comment>
<dbReference type="AlphaFoldDB" id="A0A7W1XQ81"/>
<evidence type="ECO:0000313" key="1">
    <source>
        <dbReference type="EMBL" id="MBA4601287.1"/>
    </source>
</evidence>
<evidence type="ECO:0000313" key="2">
    <source>
        <dbReference type="Proteomes" id="UP000538292"/>
    </source>
</evidence>
<dbReference type="EMBL" id="JACEOL010000007">
    <property type="protein sequence ID" value="MBA4601287.1"/>
    <property type="molecule type" value="Genomic_DNA"/>
</dbReference>
<sequence>MNLKKLMTNPLPDPLAQVKEMAKKYCYSGEKYKIYNEHAEIDRENYYMVVYWKEPIKESLTGLLIVREDGELLPFEECFEVYKLLTGVDTHLKTILIHIGPYWIQKPQFVWHRLKRLLEKVYPAVERSKNTELERAYQGFLEIPSVMLSTHEEMKEVVERGKKLFSELTTDYLITRDFYDRVDHEHTLLMNLVAKQLRVQIETDQVRREFLNLFQRQIPLWDIINQLRYLRLFQYHRKLKVDKRTYEGYQDIRQDVKRYEANRPLREKQIQSIRNPRS</sequence>